<keyword evidence="4" id="KW-1185">Reference proteome</keyword>
<evidence type="ECO:0000313" key="3">
    <source>
        <dbReference type="EMBL" id="KAJ8984557.1"/>
    </source>
</evidence>
<accession>A0ABQ9K3I1</accession>
<dbReference type="Proteomes" id="UP001162164">
    <property type="component" value="Unassembled WGS sequence"/>
</dbReference>
<dbReference type="Pfam" id="PF13879">
    <property type="entry name" value="Hmw_CFAP97"/>
    <property type="match status" value="1"/>
</dbReference>
<feature type="compositionally biased region" description="Acidic residues" evidence="2">
    <location>
        <begin position="55"/>
        <end position="74"/>
    </location>
</feature>
<gene>
    <name evidence="3" type="ORF">NQ317_006843</name>
</gene>
<organism evidence="3 4">
    <name type="scientific">Molorchus minor</name>
    <dbReference type="NCBI Taxonomy" id="1323400"/>
    <lineage>
        <taxon>Eukaryota</taxon>
        <taxon>Metazoa</taxon>
        <taxon>Ecdysozoa</taxon>
        <taxon>Arthropoda</taxon>
        <taxon>Hexapoda</taxon>
        <taxon>Insecta</taxon>
        <taxon>Pterygota</taxon>
        <taxon>Neoptera</taxon>
        <taxon>Endopterygota</taxon>
        <taxon>Coleoptera</taxon>
        <taxon>Polyphaga</taxon>
        <taxon>Cucujiformia</taxon>
        <taxon>Chrysomeloidea</taxon>
        <taxon>Cerambycidae</taxon>
        <taxon>Lamiinae</taxon>
        <taxon>Monochamini</taxon>
        <taxon>Molorchus</taxon>
    </lineage>
</organism>
<comment type="caution">
    <text evidence="3">The sequence shown here is derived from an EMBL/GenBank/DDBJ whole genome shotgun (WGS) entry which is preliminary data.</text>
</comment>
<dbReference type="InterPro" id="IPR029488">
    <property type="entry name" value="Hmw/CFAP97"/>
</dbReference>
<dbReference type="PANTHER" id="PTHR23035">
    <property type="entry name" value="CILIA- AND FLAGELLA-ASSOCIATED PROTEIN 97-RELATED"/>
    <property type="match status" value="1"/>
</dbReference>
<feature type="compositionally biased region" description="Polar residues" evidence="2">
    <location>
        <begin position="34"/>
        <end position="54"/>
    </location>
</feature>
<feature type="region of interest" description="Disordered" evidence="2">
    <location>
        <begin position="34"/>
        <end position="75"/>
    </location>
</feature>
<protein>
    <submittedName>
        <fullName evidence="3">Uncharacterized protein</fullName>
    </submittedName>
</protein>
<dbReference type="InterPro" id="IPR038791">
    <property type="entry name" value="Cfap97/Hemingway"/>
</dbReference>
<comment type="similarity">
    <text evidence="1">Belongs to the CFAP97 family.</text>
</comment>
<name>A0ABQ9K3I1_9CUCU</name>
<evidence type="ECO:0000256" key="1">
    <source>
        <dbReference type="ARBA" id="ARBA00008315"/>
    </source>
</evidence>
<dbReference type="EMBL" id="JAPWTJ010000032">
    <property type="protein sequence ID" value="KAJ8984557.1"/>
    <property type="molecule type" value="Genomic_DNA"/>
</dbReference>
<evidence type="ECO:0000313" key="4">
    <source>
        <dbReference type="Proteomes" id="UP001162164"/>
    </source>
</evidence>
<evidence type="ECO:0000256" key="2">
    <source>
        <dbReference type="SAM" id="MobiDB-lite"/>
    </source>
</evidence>
<sequence length="219" mass="25059">MEKDSLSLKFNGCITCDNIKNCCIQEDLASLSTNKNDCSESPVQTNSTKQLETESTIDQDEYDSESFEEDDNDSDLERNFSFSECSLCTISDQWRQWKSIPNKTFSTEKIRNIDRENEILMNKILSNSRRVNQHKTVPKTSKLNTTSAAINRKKNQDKIARDNQILLRKIQSVKSYCATHKAEGGIIPRKSNFPGGREIIWPANLMRGQQNAEGERQLK</sequence>
<reference evidence="3" key="1">
    <citation type="journal article" date="2023" name="Insect Mol. Biol.">
        <title>Genome sequencing provides insights into the evolution of gene families encoding plant cell wall-degrading enzymes in longhorned beetles.</title>
        <authorList>
            <person name="Shin N.R."/>
            <person name="Okamura Y."/>
            <person name="Kirsch R."/>
            <person name="Pauchet Y."/>
        </authorList>
    </citation>
    <scope>NUCLEOTIDE SEQUENCE</scope>
    <source>
        <strain evidence="3">MMC_N1</strain>
    </source>
</reference>
<proteinExistence type="inferred from homology"/>